<evidence type="ECO:0000313" key="3">
    <source>
        <dbReference type="Proteomes" id="UP001604277"/>
    </source>
</evidence>
<proteinExistence type="predicted"/>
<comment type="caution">
    <text evidence="2">The sequence shown here is derived from an EMBL/GenBank/DDBJ whole genome shotgun (WGS) entry which is preliminary data.</text>
</comment>
<feature type="region of interest" description="Disordered" evidence="1">
    <location>
        <begin position="1"/>
        <end position="29"/>
    </location>
</feature>
<gene>
    <name evidence="2" type="ORF">Fot_27767</name>
</gene>
<accession>A0ABD1TM31</accession>
<protein>
    <submittedName>
        <fullName evidence="2">Uncharacterized protein</fullName>
    </submittedName>
</protein>
<feature type="compositionally biased region" description="Gly residues" evidence="1">
    <location>
        <begin position="16"/>
        <end position="25"/>
    </location>
</feature>
<keyword evidence="3" id="KW-1185">Reference proteome</keyword>
<dbReference type="Proteomes" id="UP001604277">
    <property type="component" value="Unassembled WGS sequence"/>
</dbReference>
<organism evidence="2 3">
    <name type="scientific">Forsythia ovata</name>
    <dbReference type="NCBI Taxonomy" id="205694"/>
    <lineage>
        <taxon>Eukaryota</taxon>
        <taxon>Viridiplantae</taxon>
        <taxon>Streptophyta</taxon>
        <taxon>Embryophyta</taxon>
        <taxon>Tracheophyta</taxon>
        <taxon>Spermatophyta</taxon>
        <taxon>Magnoliopsida</taxon>
        <taxon>eudicotyledons</taxon>
        <taxon>Gunneridae</taxon>
        <taxon>Pentapetalae</taxon>
        <taxon>asterids</taxon>
        <taxon>lamiids</taxon>
        <taxon>Lamiales</taxon>
        <taxon>Oleaceae</taxon>
        <taxon>Forsythieae</taxon>
        <taxon>Forsythia</taxon>
    </lineage>
</organism>
<evidence type="ECO:0000313" key="2">
    <source>
        <dbReference type="EMBL" id="KAL2513796.1"/>
    </source>
</evidence>
<dbReference type="AlphaFoldDB" id="A0ABD1TM31"/>
<dbReference type="EMBL" id="JBFOLJ010000008">
    <property type="protein sequence ID" value="KAL2513796.1"/>
    <property type="molecule type" value="Genomic_DNA"/>
</dbReference>
<evidence type="ECO:0000256" key="1">
    <source>
        <dbReference type="SAM" id="MobiDB-lite"/>
    </source>
</evidence>
<name>A0ABD1TM31_9LAMI</name>
<sequence length="100" mass="10794">MASILGEKGVDSTMWGEGGDGGIGSEEGDEVGVDSNYISNFQNESGHQAAVDVPKFLHPYDRASETLFSRNDIQEDVRISCVVASQNSEAINRENLLSML</sequence>
<reference evidence="3" key="1">
    <citation type="submission" date="2024-07" db="EMBL/GenBank/DDBJ databases">
        <title>Two chromosome-level genome assemblies of Korean endemic species Abeliophyllum distichum and Forsythia ovata (Oleaceae).</title>
        <authorList>
            <person name="Jang H."/>
        </authorList>
    </citation>
    <scope>NUCLEOTIDE SEQUENCE [LARGE SCALE GENOMIC DNA]</scope>
</reference>